<dbReference type="Pfam" id="PF00583">
    <property type="entry name" value="Acetyltransf_1"/>
    <property type="match status" value="1"/>
</dbReference>
<dbReference type="Pfam" id="PF19045">
    <property type="entry name" value="Ligase_CoA_2"/>
    <property type="match status" value="1"/>
</dbReference>
<dbReference type="InterPro" id="IPR036291">
    <property type="entry name" value="NAD(P)-bd_dom_sf"/>
</dbReference>
<dbReference type="Gene3D" id="3.30.1490.20">
    <property type="entry name" value="ATP-grasp fold, A domain"/>
    <property type="match status" value="1"/>
</dbReference>
<protein>
    <submittedName>
        <fullName evidence="7">Acetyl-CoA synthetase (ADP-forming) alpha and beta chain, putative</fullName>
    </submittedName>
</protein>
<dbReference type="InterPro" id="IPR016102">
    <property type="entry name" value="Succinyl-CoA_synth-like"/>
</dbReference>
<dbReference type="InterPro" id="IPR016181">
    <property type="entry name" value="Acyl_CoA_acyltransferase"/>
</dbReference>
<dbReference type="InterPro" id="IPR000182">
    <property type="entry name" value="GNAT_dom"/>
</dbReference>
<dbReference type="PANTHER" id="PTHR43334:SF1">
    <property type="entry name" value="3-HYDROXYPROPIONATE--COA LIGASE [ADP-FORMING]"/>
    <property type="match status" value="1"/>
</dbReference>
<dbReference type="InterPro" id="IPR043938">
    <property type="entry name" value="Ligase_CoA_dom"/>
</dbReference>
<evidence type="ECO:0000256" key="4">
    <source>
        <dbReference type="PROSITE-ProRule" id="PRU00409"/>
    </source>
</evidence>
<dbReference type="Gene3D" id="3.40.50.720">
    <property type="entry name" value="NAD(P)-binding Rossmann-like Domain"/>
    <property type="match status" value="1"/>
</dbReference>
<reference evidence="7 8" key="1">
    <citation type="submission" date="2015-08" db="EMBL/GenBank/DDBJ databases">
        <authorList>
            <person name="Babu N.S."/>
            <person name="Beckwith C.J."/>
            <person name="Beseler K.G."/>
            <person name="Brison A."/>
            <person name="Carone J.V."/>
            <person name="Caskin T.P."/>
            <person name="Diamond M."/>
            <person name="Durham M.E."/>
            <person name="Foxe J.M."/>
            <person name="Go M."/>
            <person name="Henderson B.A."/>
            <person name="Jones I.B."/>
            <person name="McGettigan J.A."/>
            <person name="Micheletti S.J."/>
            <person name="Nasrallah M.E."/>
            <person name="Ortiz D."/>
            <person name="Piller C.R."/>
            <person name="Privatt S.R."/>
            <person name="Schneider S.L."/>
            <person name="Sharp S."/>
            <person name="Smith T.C."/>
            <person name="Stanton J.D."/>
            <person name="Ullery H.E."/>
            <person name="Wilson R.J."/>
            <person name="Serrano M.G."/>
            <person name="Buck G."/>
            <person name="Lee V."/>
            <person name="Wang Y."/>
            <person name="Carvalho R."/>
            <person name="Voegtly L."/>
            <person name="Shi R."/>
            <person name="Duckworth R."/>
            <person name="Johnson A."/>
            <person name="Loviza R."/>
            <person name="Walstead R."/>
            <person name="Shah Z."/>
            <person name="Kiflezghi M."/>
            <person name="Wade K."/>
            <person name="Ball S.L."/>
            <person name="Bradley K.W."/>
            <person name="Asai D.J."/>
            <person name="Bowman C.A."/>
            <person name="Russell D.A."/>
            <person name="Pope W.H."/>
            <person name="Jacobs-Sera D."/>
            <person name="Hendrix R.W."/>
            <person name="Hatfull G.F."/>
        </authorList>
    </citation>
    <scope>NUCLEOTIDE SEQUENCE [LARGE SCALE GENOMIC DNA]</scope>
    <source>
        <strain evidence="7 8">DSM 27648</strain>
    </source>
</reference>
<dbReference type="STRING" id="1391654.AKJ09_02140"/>
<accession>A0A0K1PQ16</accession>
<dbReference type="GO" id="GO:0043758">
    <property type="term" value="F:acetate-CoA ligase (ADP-forming) activity"/>
    <property type="evidence" value="ECO:0007669"/>
    <property type="project" value="InterPro"/>
</dbReference>
<dbReference type="SUPFAM" id="SSF56059">
    <property type="entry name" value="Glutathione synthetase ATP-binding domain-like"/>
    <property type="match status" value="1"/>
</dbReference>
<name>A0A0K1PQ16_9BACT</name>
<dbReference type="SUPFAM" id="SSF52210">
    <property type="entry name" value="Succinyl-CoA synthetase domains"/>
    <property type="match status" value="2"/>
</dbReference>
<proteinExistence type="predicted"/>
<dbReference type="SUPFAM" id="SSF51735">
    <property type="entry name" value="NAD(P)-binding Rossmann-fold domains"/>
    <property type="match status" value="1"/>
</dbReference>
<evidence type="ECO:0000256" key="2">
    <source>
        <dbReference type="ARBA" id="ARBA00022741"/>
    </source>
</evidence>
<dbReference type="SUPFAM" id="SSF55729">
    <property type="entry name" value="Acyl-CoA N-acyltransferases (Nat)"/>
    <property type="match status" value="1"/>
</dbReference>
<dbReference type="KEGG" id="llu:AKJ09_02140"/>
<evidence type="ECO:0000256" key="1">
    <source>
        <dbReference type="ARBA" id="ARBA00022598"/>
    </source>
</evidence>
<feature type="domain" description="N-acetyltransferase" evidence="6">
    <location>
        <begin position="11"/>
        <end position="170"/>
    </location>
</feature>
<sequence>MPVVLRDGGSLLVRALRADDGPRILELFHRLSADSIRHRAFMAKTELTPSEVHYLTNIDFVRHVALAAVLREDGAEHIIGVGRYCSSAEGDGAGQRAEVAFSVADEHQGRGIGTLLLEHLARIARSAGIEELEADVMADNARMLSVFAESGFPVRESMASGIYRVTFPTSESEAFVQASLKRERKAAAESVRVFFEPTSVAVIGASRRPNTIGGAILDNLRKAGFRGRIYPINPNAKEIRGLPAFPSIRAVGQPVDLAIIAVPARDVEETIAECARLRVRGVVVISSGFAETGSTGAQVQQRLRTLVRSSGMRMVGPNCMGVLNANPEFSLDATFAPTWPPAGNVSMLSQSGALGIAMLDQAARLNVGLSCFVSVGNKADVSGNDLLSYWADDPTTEVIALYLESFGNPRKFARIAPAVARRKPIVAVKSGRSTAGTRAAASHSAALANVDVCVDALFAQAGVLRTTTLEDLFDLVSLLSTQPLPRGPRVGVVTNAGGPGILLADACEAQGLKLPELEPKTIERLQAFLPKDAGLSNPIDMIASATADQYARAIEVVANDPNVDALVVIYIPPLVTTAEDVAAAVASAAGSVPNDKPIATVFMSTKGAPPILSTGRRGKIPSYSYPENVALALSSAVRYARWRERPRGTVVSLDRERRVSIRREIERVTTGRPAPFWAPPDVVARLMEDADIPMAKLVVAAPTSDAAVAAARDIGYPVVAKAVANGLVHKSDVGGVILGLDSDEAVRAAVEALAGRVEAAGYELSGVALQRQYSGGVEAIVGVTMDPSFGPLIVAGLGGVQVELMRDVAFRLTPVSDLDAAEMIDGLRGAKLLDGFRGAPVADRASLLDVIQKISAFADVVPELLEFEINPLVVLPRGEGAIGLDVRMRLNGHGV</sequence>
<dbReference type="InterPro" id="IPR013815">
    <property type="entry name" value="ATP_grasp_subdomain_1"/>
</dbReference>
<organism evidence="7 8">
    <name type="scientific">Labilithrix luteola</name>
    <dbReference type="NCBI Taxonomy" id="1391654"/>
    <lineage>
        <taxon>Bacteria</taxon>
        <taxon>Pseudomonadati</taxon>
        <taxon>Myxococcota</taxon>
        <taxon>Polyangia</taxon>
        <taxon>Polyangiales</taxon>
        <taxon>Labilitrichaceae</taxon>
        <taxon>Labilithrix</taxon>
    </lineage>
</organism>
<dbReference type="PANTHER" id="PTHR43334">
    <property type="entry name" value="ACETATE--COA LIGASE [ADP-FORMING]"/>
    <property type="match status" value="1"/>
</dbReference>
<dbReference type="InterPro" id="IPR011761">
    <property type="entry name" value="ATP-grasp"/>
</dbReference>
<dbReference type="CDD" id="cd04301">
    <property type="entry name" value="NAT_SF"/>
    <property type="match status" value="1"/>
</dbReference>
<dbReference type="PROSITE" id="PS50975">
    <property type="entry name" value="ATP_GRASP"/>
    <property type="match status" value="1"/>
</dbReference>
<dbReference type="Gene3D" id="3.40.50.261">
    <property type="entry name" value="Succinyl-CoA synthetase domains"/>
    <property type="match status" value="2"/>
</dbReference>
<dbReference type="PROSITE" id="PS51186">
    <property type="entry name" value="GNAT"/>
    <property type="match status" value="1"/>
</dbReference>
<gene>
    <name evidence="7" type="ORF">AKJ09_02140</name>
</gene>
<dbReference type="InterPro" id="IPR003781">
    <property type="entry name" value="CoA-bd"/>
</dbReference>
<evidence type="ECO:0000259" key="6">
    <source>
        <dbReference type="PROSITE" id="PS51186"/>
    </source>
</evidence>
<evidence type="ECO:0000313" key="7">
    <source>
        <dbReference type="EMBL" id="AKU95476.1"/>
    </source>
</evidence>
<evidence type="ECO:0000313" key="8">
    <source>
        <dbReference type="Proteomes" id="UP000064967"/>
    </source>
</evidence>
<dbReference type="InterPro" id="IPR032875">
    <property type="entry name" value="Succ_CoA_lig_flav_dom"/>
</dbReference>
<dbReference type="SMART" id="SM00881">
    <property type="entry name" value="CoA_binding"/>
    <property type="match status" value="1"/>
</dbReference>
<keyword evidence="1" id="KW-0436">Ligase</keyword>
<dbReference type="GO" id="GO:0016747">
    <property type="term" value="F:acyltransferase activity, transferring groups other than amino-acyl groups"/>
    <property type="evidence" value="ECO:0007669"/>
    <property type="project" value="InterPro"/>
</dbReference>
<dbReference type="GO" id="GO:0005524">
    <property type="term" value="F:ATP binding"/>
    <property type="evidence" value="ECO:0007669"/>
    <property type="project" value="UniProtKB-UniRule"/>
</dbReference>
<dbReference type="Pfam" id="PF13549">
    <property type="entry name" value="ATP-grasp_5"/>
    <property type="match status" value="1"/>
</dbReference>
<dbReference type="InterPro" id="IPR051538">
    <property type="entry name" value="Acyl-CoA_Synth/Transferase"/>
</dbReference>
<keyword evidence="8" id="KW-1185">Reference proteome</keyword>
<keyword evidence="3 4" id="KW-0067">ATP-binding</keyword>
<keyword evidence="2 4" id="KW-0547">Nucleotide-binding</keyword>
<dbReference type="Gene3D" id="3.40.630.30">
    <property type="match status" value="1"/>
</dbReference>
<dbReference type="Pfam" id="PF13607">
    <property type="entry name" value="Succ_CoA_lig"/>
    <property type="match status" value="1"/>
</dbReference>
<dbReference type="GO" id="GO:0046872">
    <property type="term" value="F:metal ion binding"/>
    <property type="evidence" value="ECO:0007669"/>
    <property type="project" value="InterPro"/>
</dbReference>
<dbReference type="Proteomes" id="UP000064967">
    <property type="component" value="Chromosome"/>
</dbReference>
<dbReference type="Pfam" id="PF13380">
    <property type="entry name" value="CoA_binding_2"/>
    <property type="match status" value="1"/>
</dbReference>
<dbReference type="AlphaFoldDB" id="A0A0K1PQ16"/>
<feature type="domain" description="ATP-grasp" evidence="5">
    <location>
        <begin position="684"/>
        <end position="726"/>
    </location>
</feature>
<dbReference type="EMBL" id="CP012333">
    <property type="protein sequence ID" value="AKU95476.1"/>
    <property type="molecule type" value="Genomic_DNA"/>
</dbReference>
<evidence type="ECO:0000256" key="3">
    <source>
        <dbReference type="ARBA" id="ARBA00022840"/>
    </source>
</evidence>
<dbReference type="Gene3D" id="3.30.470.20">
    <property type="entry name" value="ATP-grasp fold, B domain"/>
    <property type="match status" value="1"/>
</dbReference>
<evidence type="ECO:0000259" key="5">
    <source>
        <dbReference type="PROSITE" id="PS50975"/>
    </source>
</evidence>
<dbReference type="PATRIC" id="fig|1391654.3.peg.2157"/>